<dbReference type="EMBL" id="JAKGTI010000001">
    <property type="protein sequence ID" value="MCF4098007.1"/>
    <property type="molecule type" value="Genomic_DNA"/>
</dbReference>
<proteinExistence type="predicted"/>
<dbReference type="Proteomes" id="UP001201217">
    <property type="component" value="Unassembled WGS sequence"/>
</dbReference>
<dbReference type="Gene3D" id="3.40.630.30">
    <property type="match status" value="1"/>
</dbReference>
<dbReference type="RefSeq" id="WP_236113546.1">
    <property type="nucleotide sequence ID" value="NZ_JAKGTI010000001.1"/>
</dbReference>
<dbReference type="SUPFAM" id="SSF55729">
    <property type="entry name" value="Acyl-CoA N-acyltransferases (Nat)"/>
    <property type="match status" value="1"/>
</dbReference>
<accession>A0ABS9E571</accession>
<keyword evidence="2" id="KW-0808">Transferase</keyword>
<sequence>MTFDVKVYRSADEIRAIKDQWQALEEKSEGVALFQSFEWCAHVLELNRNSGNEEYYVIAASQNESLVGLLPLAIWHKKGRKILTGLSEPYQQYTEMLADPAHRAVDIFEAMHPLLAQSGADYIHLGQVRHDGPLYAGCEECLDHAMEEKAAPFVDLTPWNSYDEYYAALKKATRKRLRNAYNRFEREGELQHHYALEGSMLESVIDRCFDGRVEWQKRMGLTSRAFQDDSFRTFLNSFKNVTDEDIRPIAFCLTLDGEAVADQWGFIYKDRYYAYMSTWNEAHSYSAPGRLQLGEIIKNCYEIGVKQVDFLIPSVPYKMVYATGEVDASDLIKPLNAKGYLYATLWLKLIRPKLKALMEALPAEQRKKIVNMLFNRKSLAR</sequence>
<dbReference type="InterPro" id="IPR038740">
    <property type="entry name" value="BioF2-like_GNAT_dom"/>
</dbReference>
<dbReference type="EC" id="2.3.1.-" evidence="2"/>
<keyword evidence="2" id="KW-0012">Acyltransferase</keyword>
<name>A0ABS9E571_9HYPH</name>
<feature type="domain" description="BioF2-like acetyltransferase" evidence="1">
    <location>
        <begin position="172"/>
        <end position="318"/>
    </location>
</feature>
<evidence type="ECO:0000313" key="2">
    <source>
        <dbReference type="EMBL" id="MCF4098007.1"/>
    </source>
</evidence>
<organism evidence="2 3">
    <name type="scientific">Maritalea mediterranea</name>
    <dbReference type="NCBI Taxonomy" id="2909667"/>
    <lineage>
        <taxon>Bacteria</taxon>
        <taxon>Pseudomonadati</taxon>
        <taxon>Pseudomonadota</taxon>
        <taxon>Alphaproteobacteria</taxon>
        <taxon>Hyphomicrobiales</taxon>
        <taxon>Devosiaceae</taxon>
        <taxon>Maritalea</taxon>
    </lineage>
</organism>
<dbReference type="GO" id="GO:0016746">
    <property type="term" value="F:acyltransferase activity"/>
    <property type="evidence" value="ECO:0007669"/>
    <property type="project" value="UniProtKB-KW"/>
</dbReference>
<dbReference type="Pfam" id="PF13480">
    <property type="entry name" value="Acetyltransf_6"/>
    <property type="match status" value="1"/>
</dbReference>
<keyword evidence="3" id="KW-1185">Reference proteome</keyword>
<evidence type="ECO:0000313" key="3">
    <source>
        <dbReference type="Proteomes" id="UP001201217"/>
    </source>
</evidence>
<gene>
    <name evidence="2" type="ORF">L1I42_05835</name>
</gene>
<protein>
    <submittedName>
        <fullName evidence="2">GNAT family N-acetyltransferase</fullName>
        <ecNumber evidence="2">2.3.1.-</ecNumber>
    </submittedName>
</protein>
<evidence type="ECO:0000259" key="1">
    <source>
        <dbReference type="Pfam" id="PF13480"/>
    </source>
</evidence>
<reference evidence="2 3" key="1">
    <citation type="submission" date="2022-01" db="EMBL/GenBank/DDBJ databases">
        <title>Maritalea mediterranea sp. nov., isolated from marine plastic residues from the Malva-rosa beach (Valencia, Spain).</title>
        <authorList>
            <person name="Vidal-Verdu A."/>
            <person name="Molina-Menor E."/>
            <person name="Pascual J."/>
            <person name="Pereto J."/>
            <person name="Porcar M."/>
        </authorList>
    </citation>
    <scope>NUCLEOTIDE SEQUENCE [LARGE SCALE GENOMIC DNA]</scope>
    <source>
        <strain evidence="2 3">P4.10X</strain>
    </source>
</reference>
<dbReference type="InterPro" id="IPR016181">
    <property type="entry name" value="Acyl_CoA_acyltransferase"/>
</dbReference>
<comment type="caution">
    <text evidence="2">The sequence shown here is derived from an EMBL/GenBank/DDBJ whole genome shotgun (WGS) entry which is preliminary data.</text>
</comment>